<evidence type="ECO:0000313" key="1">
    <source>
        <dbReference type="EMBL" id="MFB9760318.1"/>
    </source>
</evidence>
<dbReference type="Proteomes" id="UP001589609">
    <property type="component" value="Unassembled WGS sequence"/>
</dbReference>
<comment type="caution">
    <text evidence="1">The sequence shown here is derived from an EMBL/GenBank/DDBJ whole genome shotgun (WGS) entry which is preliminary data.</text>
</comment>
<proteinExistence type="predicted"/>
<protein>
    <submittedName>
        <fullName evidence="1">Uncharacterized protein</fullName>
    </submittedName>
</protein>
<keyword evidence="2" id="KW-1185">Reference proteome</keyword>
<dbReference type="EMBL" id="JBHMAF010000123">
    <property type="protein sequence ID" value="MFB9760318.1"/>
    <property type="molecule type" value="Genomic_DNA"/>
</dbReference>
<name>A0ABV5WIT5_9BACI</name>
<gene>
    <name evidence="1" type="ORF">ACFFMS_18340</name>
</gene>
<reference evidence="1 2" key="1">
    <citation type="submission" date="2024-09" db="EMBL/GenBank/DDBJ databases">
        <authorList>
            <person name="Sun Q."/>
            <person name="Mori K."/>
        </authorList>
    </citation>
    <scope>NUCLEOTIDE SEQUENCE [LARGE SCALE GENOMIC DNA]</scope>
    <source>
        <strain evidence="1 2">JCM 11201</strain>
    </source>
</reference>
<accession>A0ABV5WIT5</accession>
<organism evidence="1 2">
    <name type="scientific">Ectobacillus funiculus</name>
    <dbReference type="NCBI Taxonomy" id="137993"/>
    <lineage>
        <taxon>Bacteria</taxon>
        <taxon>Bacillati</taxon>
        <taxon>Bacillota</taxon>
        <taxon>Bacilli</taxon>
        <taxon>Bacillales</taxon>
        <taxon>Bacillaceae</taxon>
        <taxon>Ectobacillus</taxon>
    </lineage>
</organism>
<evidence type="ECO:0000313" key="2">
    <source>
        <dbReference type="Proteomes" id="UP001589609"/>
    </source>
</evidence>
<dbReference type="RefSeq" id="WP_379950640.1">
    <property type="nucleotide sequence ID" value="NZ_JBHMAF010000123.1"/>
</dbReference>
<sequence>MNFSWMLGLIILSQQVNMPGSLSITNNGYPISVVNRTDFSMHLPVLPIMDTEKFKKFMDEIDQHVALKNSPHIKLITN</sequence>